<protein>
    <submittedName>
        <fullName evidence="1">Uncharacterized protein</fullName>
    </submittedName>
</protein>
<comment type="caution">
    <text evidence="1">The sequence shown here is derived from an EMBL/GenBank/DDBJ whole genome shotgun (WGS) entry which is preliminary data.</text>
</comment>
<evidence type="ECO:0000313" key="4">
    <source>
        <dbReference type="EMBL" id="CAF4376329.1"/>
    </source>
</evidence>
<dbReference type="Proteomes" id="UP000677228">
    <property type="component" value="Unassembled WGS sequence"/>
</dbReference>
<evidence type="ECO:0000313" key="3">
    <source>
        <dbReference type="EMBL" id="CAF3669477.1"/>
    </source>
</evidence>
<dbReference type="EMBL" id="CAJOBA010068210">
    <property type="protein sequence ID" value="CAF4376329.1"/>
    <property type="molecule type" value="Genomic_DNA"/>
</dbReference>
<sequence>QLPQFWSTIGTIASLLDITKRLSEYCVYGLAE</sequence>
<dbReference type="Proteomes" id="UP000663829">
    <property type="component" value="Unassembled WGS sequence"/>
</dbReference>
<gene>
    <name evidence="1" type="ORF">GPM918_LOCUS7752</name>
    <name evidence="2" type="ORF">OVA965_LOCUS40812</name>
    <name evidence="3" type="ORF">SRO942_LOCUS7752</name>
    <name evidence="4" type="ORF">TMI583_LOCUS42313</name>
</gene>
<reference evidence="1" key="1">
    <citation type="submission" date="2021-02" db="EMBL/GenBank/DDBJ databases">
        <authorList>
            <person name="Nowell W R."/>
        </authorList>
    </citation>
    <scope>NUCLEOTIDE SEQUENCE</scope>
</reference>
<feature type="non-terminal residue" evidence="1">
    <location>
        <position position="1"/>
    </location>
</feature>
<dbReference type="EMBL" id="CAJOBC010001289">
    <property type="protein sequence ID" value="CAF3669477.1"/>
    <property type="molecule type" value="Genomic_DNA"/>
</dbReference>
<dbReference type="Proteomes" id="UP000682733">
    <property type="component" value="Unassembled WGS sequence"/>
</dbReference>
<dbReference type="Proteomes" id="UP000681722">
    <property type="component" value="Unassembled WGS sequence"/>
</dbReference>
<keyword evidence="5" id="KW-1185">Reference proteome</keyword>
<accession>A0A813YGC4</accession>
<dbReference type="AlphaFoldDB" id="A0A813YGC4"/>
<proteinExistence type="predicted"/>
<evidence type="ECO:0000313" key="1">
    <source>
        <dbReference type="EMBL" id="CAF0883803.1"/>
    </source>
</evidence>
<name>A0A813YGC4_9BILA</name>
<dbReference type="EMBL" id="CAJNOQ010001289">
    <property type="protein sequence ID" value="CAF0883803.1"/>
    <property type="molecule type" value="Genomic_DNA"/>
</dbReference>
<organism evidence="1 5">
    <name type="scientific">Didymodactylos carnosus</name>
    <dbReference type="NCBI Taxonomy" id="1234261"/>
    <lineage>
        <taxon>Eukaryota</taxon>
        <taxon>Metazoa</taxon>
        <taxon>Spiralia</taxon>
        <taxon>Gnathifera</taxon>
        <taxon>Rotifera</taxon>
        <taxon>Eurotatoria</taxon>
        <taxon>Bdelloidea</taxon>
        <taxon>Philodinida</taxon>
        <taxon>Philodinidae</taxon>
        <taxon>Didymodactylos</taxon>
    </lineage>
</organism>
<evidence type="ECO:0000313" key="2">
    <source>
        <dbReference type="EMBL" id="CAF1578054.1"/>
    </source>
</evidence>
<dbReference type="EMBL" id="CAJNOK010045230">
    <property type="protein sequence ID" value="CAF1578054.1"/>
    <property type="molecule type" value="Genomic_DNA"/>
</dbReference>
<evidence type="ECO:0000313" key="5">
    <source>
        <dbReference type="Proteomes" id="UP000663829"/>
    </source>
</evidence>